<protein>
    <recommendedName>
        <fullName evidence="2">C2H2-type domain-containing protein</fullName>
    </recommendedName>
</protein>
<dbReference type="PROSITE" id="PS00028">
    <property type="entry name" value="ZINC_FINGER_C2H2_1"/>
    <property type="match status" value="1"/>
</dbReference>
<feature type="region of interest" description="Disordered" evidence="1">
    <location>
        <begin position="1"/>
        <end position="65"/>
    </location>
</feature>
<reference evidence="3 4" key="1">
    <citation type="submission" date="2018-04" db="EMBL/GenBank/DDBJ databases">
        <title>The genome of golden apple snail Pomacea canaliculata provides insight into stress tolerance and invasive adaptation.</title>
        <authorList>
            <person name="Liu C."/>
            <person name="Liu B."/>
            <person name="Ren Y."/>
            <person name="Zhang Y."/>
            <person name="Wang H."/>
            <person name="Li S."/>
            <person name="Jiang F."/>
            <person name="Yin L."/>
            <person name="Zhang G."/>
            <person name="Qian W."/>
            <person name="Fan W."/>
        </authorList>
    </citation>
    <scope>NUCLEOTIDE SEQUENCE [LARGE SCALE GENOMIC DNA]</scope>
    <source>
        <strain evidence="3">SZHN2017</strain>
        <tissue evidence="3">Muscle</tissue>
    </source>
</reference>
<feature type="domain" description="C2H2-type" evidence="2">
    <location>
        <begin position="84"/>
        <end position="105"/>
    </location>
</feature>
<dbReference type="EMBL" id="PZQS01000010">
    <property type="protein sequence ID" value="PVD23220.1"/>
    <property type="molecule type" value="Genomic_DNA"/>
</dbReference>
<dbReference type="Proteomes" id="UP000245119">
    <property type="component" value="Linkage Group LG10"/>
</dbReference>
<comment type="caution">
    <text evidence="3">The sequence shown here is derived from an EMBL/GenBank/DDBJ whole genome shotgun (WGS) entry which is preliminary data.</text>
</comment>
<feature type="compositionally biased region" description="Basic and acidic residues" evidence="1">
    <location>
        <begin position="48"/>
        <end position="62"/>
    </location>
</feature>
<accession>A0A2T7NPX2</accession>
<organism evidence="3 4">
    <name type="scientific">Pomacea canaliculata</name>
    <name type="common">Golden apple snail</name>
    <dbReference type="NCBI Taxonomy" id="400727"/>
    <lineage>
        <taxon>Eukaryota</taxon>
        <taxon>Metazoa</taxon>
        <taxon>Spiralia</taxon>
        <taxon>Lophotrochozoa</taxon>
        <taxon>Mollusca</taxon>
        <taxon>Gastropoda</taxon>
        <taxon>Caenogastropoda</taxon>
        <taxon>Architaenioglossa</taxon>
        <taxon>Ampullarioidea</taxon>
        <taxon>Ampullariidae</taxon>
        <taxon>Pomacea</taxon>
    </lineage>
</organism>
<dbReference type="AlphaFoldDB" id="A0A2T7NPX2"/>
<dbReference type="InterPro" id="IPR013087">
    <property type="entry name" value="Znf_C2H2_type"/>
</dbReference>
<sequence>MIAMESMKSSRRKQTKPIRVPFGVDPDTGALDATINSQATPLPPSPHHTSEEDPRQNGRDGQEGMLMEEDADVPLDMHVSIIACKMCPETFPCSDDLREHMDLSHGAALKKPRLHESDFRLPITG</sequence>
<gene>
    <name evidence="3" type="ORF">C0Q70_16483</name>
</gene>
<evidence type="ECO:0000313" key="4">
    <source>
        <dbReference type="Proteomes" id="UP000245119"/>
    </source>
</evidence>
<evidence type="ECO:0000256" key="1">
    <source>
        <dbReference type="SAM" id="MobiDB-lite"/>
    </source>
</evidence>
<name>A0A2T7NPX2_POMCA</name>
<evidence type="ECO:0000259" key="2">
    <source>
        <dbReference type="PROSITE" id="PS00028"/>
    </source>
</evidence>
<keyword evidence="4" id="KW-1185">Reference proteome</keyword>
<proteinExistence type="predicted"/>
<evidence type="ECO:0000313" key="3">
    <source>
        <dbReference type="EMBL" id="PVD23220.1"/>
    </source>
</evidence>